<reference evidence="2 3" key="1">
    <citation type="journal article" date="2023" name="Plants (Basel)">
        <title>Bridging the Gap: Combining Genomics and Transcriptomics Approaches to Understand Stylosanthes scabra, an Orphan Legume from the Brazilian Caatinga.</title>
        <authorList>
            <person name="Ferreira-Neto J.R.C."/>
            <person name="da Silva M.D."/>
            <person name="Binneck E."/>
            <person name="de Melo N.F."/>
            <person name="da Silva R.H."/>
            <person name="de Melo A.L.T.M."/>
            <person name="Pandolfi V."/>
            <person name="Bustamante F.O."/>
            <person name="Brasileiro-Vidal A.C."/>
            <person name="Benko-Iseppon A.M."/>
        </authorList>
    </citation>
    <scope>NUCLEOTIDE SEQUENCE [LARGE SCALE GENOMIC DNA]</scope>
    <source>
        <tissue evidence="2">Leaves</tissue>
    </source>
</reference>
<organism evidence="2 3">
    <name type="scientific">Stylosanthes scabra</name>
    <dbReference type="NCBI Taxonomy" id="79078"/>
    <lineage>
        <taxon>Eukaryota</taxon>
        <taxon>Viridiplantae</taxon>
        <taxon>Streptophyta</taxon>
        <taxon>Embryophyta</taxon>
        <taxon>Tracheophyta</taxon>
        <taxon>Spermatophyta</taxon>
        <taxon>Magnoliopsida</taxon>
        <taxon>eudicotyledons</taxon>
        <taxon>Gunneridae</taxon>
        <taxon>Pentapetalae</taxon>
        <taxon>rosids</taxon>
        <taxon>fabids</taxon>
        <taxon>Fabales</taxon>
        <taxon>Fabaceae</taxon>
        <taxon>Papilionoideae</taxon>
        <taxon>50 kb inversion clade</taxon>
        <taxon>dalbergioids sensu lato</taxon>
        <taxon>Dalbergieae</taxon>
        <taxon>Pterocarpus clade</taxon>
        <taxon>Stylosanthes</taxon>
    </lineage>
</organism>
<feature type="transmembrane region" description="Helical" evidence="1">
    <location>
        <begin position="6"/>
        <end position="25"/>
    </location>
</feature>
<proteinExistence type="predicted"/>
<protein>
    <submittedName>
        <fullName evidence="2">Uncharacterized protein</fullName>
    </submittedName>
</protein>
<keyword evidence="3" id="KW-1185">Reference proteome</keyword>
<dbReference type="EMBL" id="JASCZI010094343">
    <property type="protein sequence ID" value="MED6153733.1"/>
    <property type="molecule type" value="Genomic_DNA"/>
</dbReference>
<sequence length="169" mass="18035">MILSENLRLIGFTDILAVLVTLVVFGTSRIGIFGSSCTGVIEGVVGLDAARASTKSFLGMSTEVGEGGRSESFNAASLGEARDGGILIFNHGDCGVKFGAEVAKKGQRNENIAKKSLEAKSRAYVYAPKEPMRTCCHDLGITSKLEPDHMHMHQRGLCIHTSGQICAYK</sequence>
<accession>A0ABU6U1F7</accession>
<keyword evidence="1" id="KW-1133">Transmembrane helix</keyword>
<gene>
    <name evidence="2" type="ORF">PIB30_104901</name>
</gene>
<dbReference type="Proteomes" id="UP001341840">
    <property type="component" value="Unassembled WGS sequence"/>
</dbReference>
<keyword evidence="1" id="KW-0812">Transmembrane</keyword>
<evidence type="ECO:0000256" key="1">
    <source>
        <dbReference type="SAM" id="Phobius"/>
    </source>
</evidence>
<name>A0ABU6U1F7_9FABA</name>
<comment type="caution">
    <text evidence="2">The sequence shown here is derived from an EMBL/GenBank/DDBJ whole genome shotgun (WGS) entry which is preliminary data.</text>
</comment>
<keyword evidence="1" id="KW-0472">Membrane</keyword>
<evidence type="ECO:0000313" key="2">
    <source>
        <dbReference type="EMBL" id="MED6153733.1"/>
    </source>
</evidence>
<evidence type="ECO:0000313" key="3">
    <source>
        <dbReference type="Proteomes" id="UP001341840"/>
    </source>
</evidence>